<keyword evidence="3" id="KW-1185">Reference proteome</keyword>
<dbReference type="EMBL" id="JAQJAC010000003">
    <property type="protein sequence ID" value="KAJ5590162.1"/>
    <property type="molecule type" value="Genomic_DNA"/>
</dbReference>
<accession>A0AAD6GUU4</accession>
<feature type="region of interest" description="Disordered" evidence="1">
    <location>
        <begin position="22"/>
        <end position="66"/>
    </location>
</feature>
<evidence type="ECO:0000256" key="1">
    <source>
        <dbReference type="SAM" id="MobiDB-lite"/>
    </source>
</evidence>
<sequence>MGDYLDQETHNFDEVVLETAGAHKSDGESTTRILAQGTAKPVRNPDKNRLPTALSSDSTIHRIGDRRPFTTRAVDAIQQDL</sequence>
<organism evidence="2 3">
    <name type="scientific">Penicillium hetheringtonii</name>
    <dbReference type="NCBI Taxonomy" id="911720"/>
    <lineage>
        <taxon>Eukaryota</taxon>
        <taxon>Fungi</taxon>
        <taxon>Dikarya</taxon>
        <taxon>Ascomycota</taxon>
        <taxon>Pezizomycotina</taxon>
        <taxon>Eurotiomycetes</taxon>
        <taxon>Eurotiomycetidae</taxon>
        <taxon>Eurotiales</taxon>
        <taxon>Aspergillaceae</taxon>
        <taxon>Penicillium</taxon>
    </lineage>
</organism>
<evidence type="ECO:0000313" key="3">
    <source>
        <dbReference type="Proteomes" id="UP001216150"/>
    </source>
</evidence>
<comment type="caution">
    <text evidence="2">The sequence shown here is derived from an EMBL/GenBank/DDBJ whole genome shotgun (WGS) entry which is preliminary data.</text>
</comment>
<dbReference type="Proteomes" id="UP001216150">
    <property type="component" value="Unassembled WGS sequence"/>
</dbReference>
<dbReference type="AlphaFoldDB" id="A0AAD6GUU4"/>
<evidence type="ECO:0000313" key="2">
    <source>
        <dbReference type="EMBL" id="KAJ5590162.1"/>
    </source>
</evidence>
<protein>
    <submittedName>
        <fullName evidence="2">Uncharacterized protein</fullName>
    </submittedName>
</protein>
<name>A0AAD6GUU4_9EURO</name>
<proteinExistence type="predicted"/>
<gene>
    <name evidence="2" type="ORF">N7450_004134</name>
</gene>
<reference evidence="2 3" key="1">
    <citation type="journal article" date="2023" name="IMA Fungus">
        <title>Comparative genomic study of the Penicillium genus elucidates a diverse pangenome and 15 lateral gene transfer events.</title>
        <authorList>
            <person name="Petersen C."/>
            <person name="Sorensen T."/>
            <person name="Nielsen M.R."/>
            <person name="Sondergaard T.E."/>
            <person name="Sorensen J.L."/>
            <person name="Fitzpatrick D.A."/>
            <person name="Frisvad J.C."/>
            <person name="Nielsen K.L."/>
        </authorList>
    </citation>
    <scope>NUCLEOTIDE SEQUENCE [LARGE SCALE GENOMIC DNA]</scope>
    <source>
        <strain evidence="2 3">IBT 29057</strain>
    </source>
</reference>